<name>A0ABT9Y4I5_9FIRM</name>
<keyword evidence="1" id="KW-1133">Transmembrane helix</keyword>
<keyword evidence="1" id="KW-0472">Membrane</keyword>
<keyword evidence="1" id="KW-0812">Transmembrane</keyword>
<dbReference type="EMBL" id="JAUSUE010000002">
    <property type="protein sequence ID" value="MDQ0202748.1"/>
    <property type="molecule type" value="Genomic_DNA"/>
</dbReference>
<gene>
    <name evidence="2" type="ORF">J2S01_000441</name>
</gene>
<reference evidence="2 3" key="1">
    <citation type="submission" date="2023-07" db="EMBL/GenBank/DDBJ databases">
        <title>Genomic Encyclopedia of Type Strains, Phase IV (KMG-IV): sequencing the most valuable type-strain genomes for metagenomic binning, comparative biology and taxonomic classification.</title>
        <authorList>
            <person name="Goeker M."/>
        </authorList>
    </citation>
    <scope>NUCLEOTIDE SEQUENCE [LARGE SCALE GENOMIC DNA]</scope>
    <source>
        <strain evidence="2 3">DSM 16980</strain>
    </source>
</reference>
<dbReference type="Proteomes" id="UP001239167">
    <property type="component" value="Unassembled WGS sequence"/>
</dbReference>
<evidence type="ECO:0000313" key="3">
    <source>
        <dbReference type="Proteomes" id="UP001239167"/>
    </source>
</evidence>
<comment type="caution">
    <text evidence="2">The sequence shown here is derived from an EMBL/GenBank/DDBJ whole genome shotgun (WGS) entry which is preliminary data.</text>
</comment>
<evidence type="ECO:0000313" key="2">
    <source>
        <dbReference type="EMBL" id="MDQ0202748.1"/>
    </source>
</evidence>
<keyword evidence="3" id="KW-1185">Reference proteome</keyword>
<accession>A0ABT9Y4I5</accession>
<sequence length="47" mass="5285">MNNLTDSGKKYLGILSTYAIIVSGIMTYSKRAFVPNKNELQGCLFFH</sequence>
<feature type="transmembrane region" description="Helical" evidence="1">
    <location>
        <begin position="12"/>
        <end position="29"/>
    </location>
</feature>
<proteinExistence type="predicted"/>
<organism evidence="2 3">
    <name type="scientific">Pectinatus haikarae</name>
    <dbReference type="NCBI Taxonomy" id="349096"/>
    <lineage>
        <taxon>Bacteria</taxon>
        <taxon>Bacillati</taxon>
        <taxon>Bacillota</taxon>
        <taxon>Negativicutes</taxon>
        <taxon>Selenomonadales</taxon>
        <taxon>Selenomonadaceae</taxon>
        <taxon>Pectinatus</taxon>
    </lineage>
</organism>
<protein>
    <submittedName>
        <fullName evidence="2">Uncharacterized protein</fullName>
    </submittedName>
</protein>
<evidence type="ECO:0000256" key="1">
    <source>
        <dbReference type="SAM" id="Phobius"/>
    </source>
</evidence>